<evidence type="ECO:0000256" key="5">
    <source>
        <dbReference type="PIRSR" id="PIRSR015894-1"/>
    </source>
</evidence>
<keyword evidence="1 4" id="KW-0489">Methyltransferase</keyword>
<dbReference type="InterPro" id="IPR025799">
    <property type="entry name" value="Arg_MeTrfase"/>
</dbReference>
<dbReference type="Gene3D" id="3.40.50.150">
    <property type="entry name" value="Vaccinia Virus protein VP39"/>
    <property type="match status" value="1"/>
</dbReference>
<evidence type="ECO:0000256" key="3">
    <source>
        <dbReference type="ARBA" id="ARBA00022691"/>
    </source>
</evidence>
<dbReference type="GO" id="GO:0032259">
    <property type="term" value="P:methylation"/>
    <property type="evidence" value="ECO:0007669"/>
    <property type="project" value="UniProtKB-KW"/>
</dbReference>
<keyword evidence="12" id="KW-1185">Reference proteome</keyword>
<keyword evidence="2 4" id="KW-0808">Transferase</keyword>
<evidence type="ECO:0000259" key="9">
    <source>
        <dbReference type="Pfam" id="PF17285"/>
    </source>
</evidence>
<dbReference type="InterPro" id="IPR035075">
    <property type="entry name" value="PRMT5"/>
</dbReference>
<keyword evidence="3 4" id="KW-0949">S-adenosyl-L-methionine</keyword>
<evidence type="ECO:0000256" key="7">
    <source>
        <dbReference type="PIRSR" id="PIRSR015894-3"/>
    </source>
</evidence>
<feature type="binding site" evidence="6">
    <location>
        <begin position="406"/>
        <end position="407"/>
    </location>
    <ligand>
        <name>S-adenosyl-L-methionine</name>
        <dbReference type="ChEBI" id="CHEBI:59789"/>
    </ligand>
</feature>
<dbReference type="InterPro" id="IPR035247">
    <property type="entry name" value="PRMT5_TIM"/>
</dbReference>
<dbReference type="Pfam" id="PF17286">
    <property type="entry name" value="PRMT5_C"/>
    <property type="match status" value="1"/>
</dbReference>
<dbReference type="PANTHER" id="PTHR10738:SF0">
    <property type="entry name" value="PROTEIN ARGININE N-METHYLTRANSFERASE 5"/>
    <property type="match status" value="1"/>
</dbReference>
<reference evidence="11" key="1">
    <citation type="submission" date="2021-01" db="EMBL/GenBank/DDBJ databases">
        <authorList>
            <person name="Eckstrom K.M.E."/>
        </authorList>
    </citation>
    <scope>NUCLEOTIDE SEQUENCE</scope>
    <source>
        <strain evidence="11">UVCC 0001</strain>
    </source>
</reference>
<feature type="active site" description="Proton donor/acceptor" evidence="5">
    <location>
        <position position="422"/>
    </location>
</feature>
<dbReference type="GO" id="GO:0016274">
    <property type="term" value="F:protein-arginine N-methyltransferase activity"/>
    <property type="evidence" value="ECO:0007669"/>
    <property type="project" value="InterPro"/>
</dbReference>
<sequence length="621" mass="68246">MPLGSRTDCGDARYAGLRLPRVHDIAEDLQGALLCGFDFLVADIADPPVRRSPSTPPPFTRSDLLLSAAQWSGQVVGQTSAWIDADAATGSELRRDSEFCLRQELAWAAHLSLQACLLPCPRPEQVNTVRVLNQALLSSPGMALWLQVDVAAEGEERDAAWRAWNRARLACDHSGRLGAALALGRELPSDASLARWRGEPVKAVLLPTEAFVANKRGYPVLPKRHQAFLADMFQLGVQVILSGDGAAGGGAPRDAGEGGGAPVPHALRAHWEYVSYLFRKMEIAEPGQGIELAYRDYLQCPLQPLQDNLESQTYEVFERDSIKYVKYEEAVYRALCDRAPDSQTVLMVVGAGRGPLVAASLSAAQRAERAVRVYAVEKNPNAIVTLSHRVATEPMWQGKVTLVSADMRTWEAPENADILVSELLGSFGDNELSPECLDGAQRFLKEGGVSIPAAYTSYLQPITAHKLWTEVGAYKDLEHFETPFVVKLHRFHALSAPQSVFKFEHPTPQPADNTRSITLEFTSTEKFDAVCHGFGGYFEAQLYADVTLSTHPDTHTEGMASWFPIYFPIRHPFVLPAGAGLQVSVWRCQGNHKVWYEWAWVAGRQASPIHNPNGRSYAVGL</sequence>
<dbReference type="GO" id="GO:0005829">
    <property type="term" value="C:cytosol"/>
    <property type="evidence" value="ECO:0007669"/>
    <property type="project" value="TreeGrafter"/>
</dbReference>
<evidence type="ECO:0000259" key="10">
    <source>
        <dbReference type="Pfam" id="PF17286"/>
    </source>
</evidence>
<gene>
    <name evidence="11" type="ORF">QBZ16_001485</name>
</gene>
<dbReference type="InterPro" id="IPR007857">
    <property type="entry name" value="Arg_MeTrfase_PRMT5"/>
</dbReference>
<dbReference type="EMBL" id="JASFZW010000013">
    <property type="protein sequence ID" value="KAK2075744.1"/>
    <property type="molecule type" value="Genomic_DNA"/>
</dbReference>
<organism evidence="11 12">
    <name type="scientific">Prototheca wickerhamii</name>
    <dbReference type="NCBI Taxonomy" id="3111"/>
    <lineage>
        <taxon>Eukaryota</taxon>
        <taxon>Viridiplantae</taxon>
        <taxon>Chlorophyta</taxon>
        <taxon>core chlorophytes</taxon>
        <taxon>Trebouxiophyceae</taxon>
        <taxon>Chlorellales</taxon>
        <taxon>Chlorellaceae</taxon>
        <taxon>Prototheca</taxon>
    </lineage>
</organism>
<dbReference type="InterPro" id="IPR035248">
    <property type="entry name" value="PRMT5_C"/>
</dbReference>
<evidence type="ECO:0000313" key="12">
    <source>
        <dbReference type="Proteomes" id="UP001255856"/>
    </source>
</evidence>
<dbReference type="PIRSF" id="PIRSF015894">
    <property type="entry name" value="Skb1_MeTrfase"/>
    <property type="match status" value="1"/>
</dbReference>
<protein>
    <recommendedName>
        <fullName evidence="4">Protein arginine N-methyltransferase</fullName>
    </recommendedName>
</protein>
<dbReference type="Gene3D" id="2.70.160.11">
    <property type="entry name" value="Hnrnp arginine n-methyltransferase1"/>
    <property type="match status" value="1"/>
</dbReference>
<feature type="binding site" evidence="6">
    <location>
        <position position="377"/>
    </location>
    <ligand>
        <name>S-adenosyl-L-methionine</name>
        <dbReference type="ChEBI" id="CHEBI:59789"/>
    </ligand>
</feature>
<proteinExistence type="inferred from homology"/>
<dbReference type="Proteomes" id="UP001255856">
    <property type="component" value="Unassembled WGS sequence"/>
</dbReference>
<feature type="domain" description="PRMT5 oligomerisation" evidence="10">
    <location>
        <begin position="455"/>
        <end position="618"/>
    </location>
</feature>
<evidence type="ECO:0000313" key="11">
    <source>
        <dbReference type="EMBL" id="KAK2075744.1"/>
    </source>
</evidence>
<dbReference type="Gene3D" id="3.20.20.150">
    <property type="entry name" value="Divalent-metal-dependent TIM barrel enzymes"/>
    <property type="match status" value="1"/>
</dbReference>
<dbReference type="GO" id="GO:0005634">
    <property type="term" value="C:nucleus"/>
    <property type="evidence" value="ECO:0007669"/>
    <property type="project" value="TreeGrafter"/>
</dbReference>
<evidence type="ECO:0000256" key="2">
    <source>
        <dbReference type="ARBA" id="ARBA00022679"/>
    </source>
</evidence>
<dbReference type="Pfam" id="PF05185">
    <property type="entry name" value="PRMT5"/>
    <property type="match status" value="1"/>
</dbReference>
<feature type="binding site" evidence="6">
    <location>
        <position position="314"/>
    </location>
    <ligand>
        <name>S-adenosyl-L-methionine</name>
        <dbReference type="ChEBI" id="CHEBI:59789"/>
    </ligand>
</feature>
<dbReference type="PROSITE" id="PS51678">
    <property type="entry name" value="SAM_MT_PRMT"/>
    <property type="match status" value="1"/>
</dbReference>
<dbReference type="Pfam" id="PF17285">
    <property type="entry name" value="PRMT5_TIM"/>
    <property type="match status" value="1"/>
</dbReference>
<dbReference type="InterPro" id="IPR029063">
    <property type="entry name" value="SAM-dependent_MTases_sf"/>
</dbReference>
<dbReference type="GO" id="GO:0006355">
    <property type="term" value="P:regulation of DNA-templated transcription"/>
    <property type="evidence" value="ECO:0007669"/>
    <property type="project" value="TreeGrafter"/>
</dbReference>
<comment type="similarity">
    <text evidence="4">Belongs to the class I-like SAM-binding methyltransferase superfamily.</text>
</comment>
<evidence type="ECO:0000256" key="6">
    <source>
        <dbReference type="PIRSR" id="PIRSR015894-2"/>
    </source>
</evidence>
<feature type="domain" description="PRMT5 arginine-N-methyltransferase" evidence="8">
    <location>
        <begin position="290"/>
        <end position="451"/>
    </location>
</feature>
<feature type="domain" description="PRMT5 TIM barrel" evidence="9">
    <location>
        <begin position="36"/>
        <end position="280"/>
    </location>
</feature>
<evidence type="ECO:0000259" key="8">
    <source>
        <dbReference type="Pfam" id="PF05185"/>
    </source>
</evidence>
<evidence type="ECO:0000256" key="1">
    <source>
        <dbReference type="ARBA" id="ARBA00022603"/>
    </source>
</evidence>
<feature type="active site" description="Proton donor/acceptor" evidence="5">
    <location>
        <position position="431"/>
    </location>
</feature>
<accession>A0AAD9IES1</accession>
<evidence type="ECO:0000256" key="4">
    <source>
        <dbReference type="PIRNR" id="PIRNR015894"/>
    </source>
</evidence>
<comment type="caution">
    <text evidence="11">The sequence shown here is derived from an EMBL/GenBank/DDBJ whole genome shotgun (WGS) entry which is preliminary data.</text>
</comment>
<feature type="site" description="Critical for specifying symmetric addition of methyl groups" evidence="7">
    <location>
        <position position="317"/>
    </location>
</feature>
<dbReference type="SUPFAM" id="SSF53335">
    <property type="entry name" value="S-adenosyl-L-methionine-dependent methyltransferases"/>
    <property type="match status" value="1"/>
</dbReference>
<dbReference type="AlphaFoldDB" id="A0AAD9IES1"/>
<name>A0AAD9IES1_PROWI</name>
<dbReference type="PANTHER" id="PTHR10738">
    <property type="entry name" value="PROTEIN ARGININE N-METHYLTRANSFERASE 5"/>
    <property type="match status" value="1"/>
</dbReference>
<feature type="binding site" evidence="6">
    <location>
        <begin position="323"/>
        <end position="324"/>
    </location>
    <ligand>
        <name>S-adenosyl-L-methionine</name>
        <dbReference type="ChEBI" id="CHEBI:59789"/>
    </ligand>
</feature>